<evidence type="ECO:0000256" key="11">
    <source>
        <dbReference type="RuleBase" id="RU003953"/>
    </source>
</evidence>
<dbReference type="InterPro" id="IPR032828">
    <property type="entry name" value="PolyA_RNA-bd"/>
</dbReference>
<comment type="similarity">
    <text evidence="11">Belongs to the tRNA nucleotidyltransferase/poly(A) polymerase family.</text>
</comment>
<dbReference type="Pfam" id="PF12627">
    <property type="entry name" value="PolyA_pol_RNAbd"/>
    <property type="match status" value="1"/>
</dbReference>
<keyword evidence="8" id="KW-0067">ATP-binding</keyword>
<dbReference type="RefSeq" id="WP_018358571.1">
    <property type="nucleotide sequence ID" value="NZ_CP197400.1"/>
</dbReference>
<dbReference type="GO" id="GO:0046872">
    <property type="term" value="F:metal ion binding"/>
    <property type="evidence" value="ECO:0007669"/>
    <property type="project" value="UniProtKB-KW"/>
</dbReference>
<dbReference type="Gene3D" id="3.30.460.10">
    <property type="entry name" value="Beta Polymerase, domain 2"/>
    <property type="match status" value="1"/>
</dbReference>
<feature type="domain" description="CCA-adding enzyme C-terminal" evidence="15">
    <location>
        <begin position="394"/>
        <end position="467"/>
    </location>
</feature>
<feature type="domain" description="Poly A polymerase head" evidence="12">
    <location>
        <begin position="35"/>
        <end position="163"/>
    </location>
</feature>
<dbReference type="GO" id="GO:0008033">
    <property type="term" value="P:tRNA processing"/>
    <property type="evidence" value="ECO:0007669"/>
    <property type="project" value="UniProtKB-KW"/>
</dbReference>
<sequence>MNNYSAIYQELYSKLGNQLLDTIASAGDDVGQEVRLIGGAVRDLILKGEVKQDLDFVTRGSGIRVAERVAELLGRGAKLSVFKSFGTAQVHWKDLDLEFVGSRRESYRSDSRKPLVEGGTFEEDEERRDFTINALSITLNGEARGAFHDPFGGVADIQRRVIRTPLAPDQTFSDDPLRMMRAVRFASQLDFQVDDNTFHSIKRNATRLNPPVVSIERITTEFMKIIDSSKPSIGLGLMHRSGLMEQYLPEVSALQGAETREGIGHKNNFVHTIIVVDNVASVSDNSFLRLAALFHDIGKPVTKKFESGIGWSFYNHDFVGQKMVNRIFRRVKLPLGERLEYVKKLVRLHMRPAQLADEGVTDSAIRRLLFEAGDDIDDLMTLCESDLTSKNPQKVQKYLDNFAIVREKLKEIEEKDRIRNFQPPVTGNDIMEVFQLQPCRELGQIKDQIKDAILDGIIPNERKAALQYMYKIVEEQFPHFTVVNRIEE</sequence>
<dbReference type="AlphaFoldDB" id="A0A4Y8WTB2"/>
<dbReference type="InterPro" id="IPR050124">
    <property type="entry name" value="tRNA_CCA-adding_enzyme"/>
</dbReference>
<evidence type="ECO:0000256" key="10">
    <source>
        <dbReference type="ARBA" id="ARBA00022884"/>
    </source>
</evidence>
<dbReference type="Pfam" id="PF01743">
    <property type="entry name" value="PolyA_pol"/>
    <property type="match status" value="1"/>
</dbReference>
<dbReference type="InterPro" id="IPR002646">
    <property type="entry name" value="PolA_pol_head_dom"/>
</dbReference>
<dbReference type="Gene3D" id="1.10.246.80">
    <property type="match status" value="1"/>
</dbReference>
<evidence type="ECO:0000256" key="1">
    <source>
        <dbReference type="ARBA" id="ARBA00001946"/>
    </source>
</evidence>
<evidence type="ECO:0000256" key="9">
    <source>
        <dbReference type="ARBA" id="ARBA00022842"/>
    </source>
</evidence>
<evidence type="ECO:0000259" key="14">
    <source>
        <dbReference type="Pfam" id="PF12627"/>
    </source>
</evidence>
<dbReference type="InterPro" id="IPR032810">
    <property type="entry name" value="CCA-adding_enz_C"/>
</dbReference>
<dbReference type="Proteomes" id="UP000297225">
    <property type="component" value="Unassembled WGS sequence"/>
</dbReference>
<evidence type="ECO:0000256" key="7">
    <source>
        <dbReference type="ARBA" id="ARBA00022800"/>
    </source>
</evidence>
<keyword evidence="2 11" id="KW-0808">Transferase</keyword>
<name>A0A4Y8WTB2_9PORP</name>
<keyword evidence="7" id="KW-0692">RNA repair</keyword>
<dbReference type="PANTHER" id="PTHR47545:SF1">
    <property type="entry name" value="MULTIFUNCTIONAL CCA PROTEIN"/>
    <property type="match status" value="1"/>
</dbReference>
<organism evidence="16 17">
    <name type="scientific">Porphyromonas levii</name>
    <dbReference type="NCBI Taxonomy" id="28114"/>
    <lineage>
        <taxon>Bacteria</taxon>
        <taxon>Pseudomonadati</taxon>
        <taxon>Bacteroidota</taxon>
        <taxon>Bacteroidia</taxon>
        <taxon>Bacteroidales</taxon>
        <taxon>Porphyromonadaceae</taxon>
        <taxon>Porphyromonas</taxon>
    </lineage>
</organism>
<dbReference type="InterPro" id="IPR006674">
    <property type="entry name" value="HD_domain"/>
</dbReference>
<evidence type="ECO:0000313" key="17">
    <source>
        <dbReference type="Proteomes" id="UP000297225"/>
    </source>
</evidence>
<evidence type="ECO:0000259" key="15">
    <source>
        <dbReference type="Pfam" id="PF13735"/>
    </source>
</evidence>
<dbReference type="Pfam" id="PF01966">
    <property type="entry name" value="HD"/>
    <property type="match status" value="1"/>
</dbReference>
<gene>
    <name evidence="16" type="ORF">E4P47_00895</name>
</gene>
<keyword evidence="5" id="KW-0479">Metal-binding</keyword>
<dbReference type="SUPFAM" id="SSF81891">
    <property type="entry name" value="Poly A polymerase C-terminal region-like"/>
    <property type="match status" value="1"/>
</dbReference>
<evidence type="ECO:0000256" key="6">
    <source>
        <dbReference type="ARBA" id="ARBA00022741"/>
    </source>
</evidence>
<proteinExistence type="inferred from homology"/>
<reference evidence="16 17" key="1">
    <citation type="submission" date="2019-03" db="EMBL/GenBank/DDBJ databases">
        <title>Porphyromonas levii Isolated from the Uterus of Dairy Cows.</title>
        <authorList>
            <person name="Francis A.M."/>
        </authorList>
    </citation>
    <scope>NUCLEOTIDE SEQUENCE [LARGE SCALE GENOMIC DNA]</scope>
    <source>
        <strain evidence="16 17">AF5678</strain>
    </source>
</reference>
<keyword evidence="10 11" id="KW-0694">RNA-binding</keyword>
<keyword evidence="3" id="KW-0819">tRNA processing</keyword>
<dbReference type="Gene3D" id="1.10.3090.10">
    <property type="entry name" value="cca-adding enzyme, domain 2"/>
    <property type="match status" value="1"/>
</dbReference>
<dbReference type="SUPFAM" id="SSF81301">
    <property type="entry name" value="Nucleotidyltransferase"/>
    <property type="match status" value="1"/>
</dbReference>
<dbReference type="CDD" id="cd00077">
    <property type="entry name" value="HDc"/>
    <property type="match status" value="1"/>
</dbReference>
<dbReference type="GO" id="GO:0042245">
    <property type="term" value="P:RNA repair"/>
    <property type="evidence" value="ECO:0007669"/>
    <property type="project" value="UniProtKB-KW"/>
</dbReference>
<dbReference type="GO" id="GO:0003723">
    <property type="term" value="F:RNA binding"/>
    <property type="evidence" value="ECO:0007669"/>
    <property type="project" value="UniProtKB-KW"/>
</dbReference>
<evidence type="ECO:0000256" key="4">
    <source>
        <dbReference type="ARBA" id="ARBA00022695"/>
    </source>
</evidence>
<evidence type="ECO:0000259" key="12">
    <source>
        <dbReference type="Pfam" id="PF01743"/>
    </source>
</evidence>
<comment type="caution">
    <text evidence="16">The sequence shown here is derived from an EMBL/GenBank/DDBJ whole genome shotgun (WGS) entry which is preliminary data.</text>
</comment>
<feature type="domain" description="tRNA nucleotidyltransferase/poly(A) polymerase RNA and SrmB- binding" evidence="14">
    <location>
        <begin position="190"/>
        <end position="252"/>
    </location>
</feature>
<dbReference type="OrthoDB" id="9805698at2"/>
<dbReference type="InterPro" id="IPR006675">
    <property type="entry name" value="HDIG_dom"/>
</dbReference>
<dbReference type="PANTHER" id="PTHR47545">
    <property type="entry name" value="MULTIFUNCTIONAL CCA PROTEIN"/>
    <property type="match status" value="1"/>
</dbReference>
<dbReference type="NCBIfam" id="TIGR00277">
    <property type="entry name" value="HDIG"/>
    <property type="match status" value="1"/>
</dbReference>
<dbReference type="InterPro" id="IPR003607">
    <property type="entry name" value="HD/PDEase_dom"/>
</dbReference>
<dbReference type="EMBL" id="SPNC01000006">
    <property type="protein sequence ID" value="TFH97181.1"/>
    <property type="molecule type" value="Genomic_DNA"/>
</dbReference>
<keyword evidence="17" id="KW-1185">Reference proteome</keyword>
<evidence type="ECO:0000256" key="3">
    <source>
        <dbReference type="ARBA" id="ARBA00022694"/>
    </source>
</evidence>
<evidence type="ECO:0000259" key="13">
    <source>
        <dbReference type="Pfam" id="PF01966"/>
    </source>
</evidence>
<feature type="domain" description="HD" evidence="13">
    <location>
        <begin position="270"/>
        <end position="356"/>
    </location>
</feature>
<dbReference type="InterPro" id="IPR043519">
    <property type="entry name" value="NT_sf"/>
</dbReference>
<dbReference type="CDD" id="cd05398">
    <property type="entry name" value="NT_ClassII-CCAase"/>
    <property type="match status" value="1"/>
</dbReference>
<comment type="cofactor">
    <cofactor evidence="1">
        <name>Mg(2+)</name>
        <dbReference type="ChEBI" id="CHEBI:18420"/>
    </cofactor>
</comment>
<evidence type="ECO:0000313" key="16">
    <source>
        <dbReference type="EMBL" id="TFH97181.1"/>
    </source>
</evidence>
<dbReference type="GO" id="GO:0005524">
    <property type="term" value="F:ATP binding"/>
    <property type="evidence" value="ECO:0007669"/>
    <property type="project" value="UniProtKB-KW"/>
</dbReference>
<evidence type="ECO:0000256" key="5">
    <source>
        <dbReference type="ARBA" id="ARBA00022723"/>
    </source>
</evidence>
<evidence type="ECO:0000256" key="2">
    <source>
        <dbReference type="ARBA" id="ARBA00022679"/>
    </source>
</evidence>
<keyword evidence="9" id="KW-0460">Magnesium</keyword>
<dbReference type="Pfam" id="PF13735">
    <property type="entry name" value="tRNA_NucTran2_2"/>
    <property type="match status" value="1"/>
</dbReference>
<dbReference type="GO" id="GO:0016779">
    <property type="term" value="F:nucleotidyltransferase activity"/>
    <property type="evidence" value="ECO:0007669"/>
    <property type="project" value="UniProtKB-KW"/>
</dbReference>
<keyword evidence="6" id="KW-0547">Nucleotide-binding</keyword>
<evidence type="ECO:0000256" key="8">
    <source>
        <dbReference type="ARBA" id="ARBA00022840"/>
    </source>
</evidence>
<accession>A0A4Y8WTB2</accession>
<dbReference type="STRING" id="1122973.GCA_000379925_01332"/>
<protein>
    <submittedName>
        <fullName evidence="16">HD domain-containing protein</fullName>
    </submittedName>
</protein>
<keyword evidence="4" id="KW-0548">Nucleotidyltransferase</keyword>